<dbReference type="PANTHER" id="PTHR21716">
    <property type="entry name" value="TRANSMEMBRANE PROTEIN"/>
    <property type="match status" value="1"/>
</dbReference>
<evidence type="ECO:0000313" key="7">
    <source>
        <dbReference type="EMBL" id="RDI39129.1"/>
    </source>
</evidence>
<accession>A0A370G873</accession>
<keyword evidence="8" id="KW-1185">Reference proteome</keyword>
<evidence type="ECO:0000256" key="2">
    <source>
        <dbReference type="ARBA" id="ARBA00009773"/>
    </source>
</evidence>
<reference evidence="7 8" key="1">
    <citation type="submission" date="2018-07" db="EMBL/GenBank/DDBJ databases">
        <title>Genomic Encyclopedia of Type Strains, Phase IV (KMG-IV): sequencing the most valuable type-strain genomes for metagenomic binning, comparative biology and taxonomic classification.</title>
        <authorList>
            <person name="Goeker M."/>
        </authorList>
    </citation>
    <scope>NUCLEOTIDE SEQUENCE [LARGE SCALE GENOMIC DNA]</scope>
    <source>
        <strain evidence="7 8">DSM 25281</strain>
    </source>
</reference>
<dbReference type="PANTHER" id="PTHR21716:SF69">
    <property type="entry name" value="TRANSPORT PROTEIN YUBA-RELATED"/>
    <property type="match status" value="1"/>
</dbReference>
<evidence type="ECO:0000256" key="5">
    <source>
        <dbReference type="ARBA" id="ARBA00023136"/>
    </source>
</evidence>
<feature type="transmembrane region" description="Helical" evidence="6">
    <location>
        <begin position="328"/>
        <end position="359"/>
    </location>
</feature>
<name>A0A370G873_9BACI</name>
<feature type="transmembrane region" description="Helical" evidence="6">
    <location>
        <begin position="261"/>
        <end position="279"/>
    </location>
</feature>
<dbReference type="RefSeq" id="WP_245948510.1">
    <property type="nucleotide sequence ID" value="NZ_QQAY01000015.1"/>
</dbReference>
<dbReference type="InterPro" id="IPR002549">
    <property type="entry name" value="AI-2E-like"/>
</dbReference>
<evidence type="ECO:0000256" key="6">
    <source>
        <dbReference type="SAM" id="Phobius"/>
    </source>
</evidence>
<feature type="transmembrane region" description="Helical" evidence="6">
    <location>
        <begin position="235"/>
        <end position="255"/>
    </location>
</feature>
<keyword evidence="4 6" id="KW-1133">Transmembrane helix</keyword>
<feature type="transmembrane region" description="Helical" evidence="6">
    <location>
        <begin position="46"/>
        <end position="73"/>
    </location>
</feature>
<evidence type="ECO:0000313" key="8">
    <source>
        <dbReference type="Proteomes" id="UP000255326"/>
    </source>
</evidence>
<keyword evidence="5 6" id="KW-0472">Membrane</keyword>
<feature type="transmembrane region" description="Helical" evidence="6">
    <location>
        <begin position="286"/>
        <end position="308"/>
    </location>
</feature>
<evidence type="ECO:0000256" key="1">
    <source>
        <dbReference type="ARBA" id="ARBA00004141"/>
    </source>
</evidence>
<dbReference type="AlphaFoldDB" id="A0A370G873"/>
<organism evidence="7 8">
    <name type="scientific">Falsibacillus pallidus</name>
    <dbReference type="NCBI Taxonomy" id="493781"/>
    <lineage>
        <taxon>Bacteria</taxon>
        <taxon>Bacillati</taxon>
        <taxon>Bacillota</taxon>
        <taxon>Bacilli</taxon>
        <taxon>Bacillales</taxon>
        <taxon>Bacillaceae</taxon>
        <taxon>Falsibacillus</taxon>
    </lineage>
</organism>
<comment type="similarity">
    <text evidence="2">Belongs to the autoinducer-2 exporter (AI-2E) (TC 2.A.86) family.</text>
</comment>
<comment type="caution">
    <text evidence="7">The sequence shown here is derived from an EMBL/GenBank/DDBJ whole genome shotgun (WGS) entry which is preliminary data.</text>
</comment>
<proteinExistence type="inferred from homology"/>
<evidence type="ECO:0000256" key="4">
    <source>
        <dbReference type="ARBA" id="ARBA00022989"/>
    </source>
</evidence>
<sequence>MEFQNKDPKKTVFKEKVLNSKFVVYTIIIFILSMTILALSKIGFVLVPFIIFIRTIFLPMILAGVCFYLFNPIIDFLERKGCKRVLAIVLLYVVIIGAITVIVSSVIPPLKNQIQSVVDNVPDIRKEFKDSIQTLSHNPYVQKGLESANTNIDKMTKDVTGYIQKYASGFSHGLMTFVGTVTEIVLSVAVLPFLLFYLLKDGKNVPNYISKFLPNRSRGEAKLILKDMNHALSSYIRGQIFVSLCIGVLLFIGYLVIGLDYALLLAVIAMVTNVVPYLGPFIAISPAFVIAVIDSPFMLLKLAIVWVIVQLLEGKLISPQIMGRSLEIHPITVIFVILTAGNLFGIVGIILAVPGYAVLKVIITHLYQFIRLNSKLYSDRKIEVDDPVE</sequence>
<dbReference type="Pfam" id="PF01594">
    <property type="entry name" value="AI-2E_transport"/>
    <property type="match status" value="1"/>
</dbReference>
<feature type="transmembrane region" description="Helical" evidence="6">
    <location>
        <begin position="174"/>
        <end position="199"/>
    </location>
</feature>
<feature type="transmembrane region" description="Helical" evidence="6">
    <location>
        <begin position="22"/>
        <end position="40"/>
    </location>
</feature>
<gene>
    <name evidence="7" type="ORF">DFR59_11536</name>
</gene>
<evidence type="ECO:0000256" key="3">
    <source>
        <dbReference type="ARBA" id="ARBA00022692"/>
    </source>
</evidence>
<dbReference type="EMBL" id="QQAY01000015">
    <property type="protein sequence ID" value="RDI39129.1"/>
    <property type="molecule type" value="Genomic_DNA"/>
</dbReference>
<dbReference type="Proteomes" id="UP000255326">
    <property type="component" value="Unassembled WGS sequence"/>
</dbReference>
<feature type="transmembrane region" description="Helical" evidence="6">
    <location>
        <begin position="85"/>
        <end position="107"/>
    </location>
</feature>
<dbReference type="GO" id="GO:0016020">
    <property type="term" value="C:membrane"/>
    <property type="evidence" value="ECO:0007669"/>
    <property type="project" value="UniProtKB-SubCell"/>
</dbReference>
<comment type="subcellular location">
    <subcellularLocation>
        <location evidence="1">Membrane</location>
        <topology evidence="1">Multi-pass membrane protein</topology>
    </subcellularLocation>
</comment>
<protein>
    <submittedName>
        <fullName evidence="7">Putative PurR-regulated permease PerM</fullName>
    </submittedName>
</protein>
<keyword evidence="3 6" id="KW-0812">Transmembrane</keyword>
<dbReference type="GO" id="GO:0055085">
    <property type="term" value="P:transmembrane transport"/>
    <property type="evidence" value="ECO:0007669"/>
    <property type="project" value="TreeGrafter"/>
</dbReference>